<organism evidence="9 10">
    <name type="scientific">Pseudomyxococcus hansupus</name>
    <dbReference type="NCBI Taxonomy" id="1297742"/>
    <lineage>
        <taxon>Bacteria</taxon>
        <taxon>Pseudomonadati</taxon>
        <taxon>Myxococcota</taxon>
        <taxon>Myxococcia</taxon>
        <taxon>Myxococcales</taxon>
        <taxon>Cystobacterineae</taxon>
        <taxon>Myxococcaceae</taxon>
        <taxon>Pseudomyxococcus</taxon>
    </lineage>
</organism>
<dbReference type="PANTHER" id="PTHR30026">
    <property type="entry name" value="OUTER MEMBRANE PROTEIN TOLC"/>
    <property type="match status" value="1"/>
</dbReference>
<keyword evidence="5" id="KW-0812">Transmembrane</keyword>
<keyword evidence="6" id="KW-0472">Membrane</keyword>
<evidence type="ECO:0000313" key="10">
    <source>
        <dbReference type="Proteomes" id="UP000009026"/>
    </source>
</evidence>
<keyword evidence="3" id="KW-0813">Transport</keyword>
<dbReference type="InterPro" id="IPR051906">
    <property type="entry name" value="TolC-like"/>
</dbReference>
<evidence type="ECO:0000313" key="9">
    <source>
        <dbReference type="EMBL" id="AKQ64947.1"/>
    </source>
</evidence>
<evidence type="ECO:0000256" key="5">
    <source>
        <dbReference type="ARBA" id="ARBA00022692"/>
    </source>
</evidence>
<evidence type="ECO:0000256" key="8">
    <source>
        <dbReference type="SAM" id="SignalP"/>
    </source>
</evidence>
<dbReference type="OrthoDB" id="5491134at2"/>
<dbReference type="GO" id="GO:0015562">
    <property type="term" value="F:efflux transmembrane transporter activity"/>
    <property type="evidence" value="ECO:0007669"/>
    <property type="project" value="InterPro"/>
</dbReference>
<evidence type="ECO:0000256" key="4">
    <source>
        <dbReference type="ARBA" id="ARBA00022452"/>
    </source>
</evidence>
<evidence type="ECO:0000256" key="3">
    <source>
        <dbReference type="ARBA" id="ARBA00022448"/>
    </source>
</evidence>
<dbReference type="PANTHER" id="PTHR30026:SF20">
    <property type="entry name" value="OUTER MEMBRANE PROTEIN TOLC"/>
    <property type="match status" value="1"/>
</dbReference>
<keyword evidence="8" id="KW-0732">Signal</keyword>
<evidence type="ECO:0000256" key="1">
    <source>
        <dbReference type="ARBA" id="ARBA00004442"/>
    </source>
</evidence>
<dbReference type="RefSeq" id="WP_002634208.1">
    <property type="nucleotide sequence ID" value="NZ_CP012109.1"/>
</dbReference>
<dbReference type="SUPFAM" id="SSF56954">
    <property type="entry name" value="Outer membrane efflux proteins (OEP)"/>
    <property type="match status" value="1"/>
</dbReference>
<dbReference type="STRING" id="1297742.A176_001859"/>
<keyword evidence="4" id="KW-1134">Transmembrane beta strand</keyword>
<feature type="signal peptide" evidence="8">
    <location>
        <begin position="1"/>
        <end position="18"/>
    </location>
</feature>
<dbReference type="KEGG" id="mym:A176_001859"/>
<dbReference type="Pfam" id="PF02321">
    <property type="entry name" value="OEP"/>
    <property type="match status" value="2"/>
</dbReference>
<comment type="subcellular location">
    <subcellularLocation>
        <location evidence="1">Cell outer membrane</location>
    </subcellularLocation>
</comment>
<dbReference type="AlphaFoldDB" id="A0A0H4XAM9"/>
<dbReference type="InterPro" id="IPR003423">
    <property type="entry name" value="OMP_efflux"/>
</dbReference>
<keyword evidence="10" id="KW-1185">Reference proteome</keyword>
<gene>
    <name evidence="9" type="ORF">A176_001859</name>
</gene>
<evidence type="ECO:0000256" key="7">
    <source>
        <dbReference type="ARBA" id="ARBA00023237"/>
    </source>
</evidence>
<evidence type="ECO:0000256" key="2">
    <source>
        <dbReference type="ARBA" id="ARBA00007613"/>
    </source>
</evidence>
<name>A0A0H4XAM9_9BACT</name>
<reference evidence="9 10" key="1">
    <citation type="journal article" date="2016" name="PLoS ONE">
        <title>Complete Genome Sequence and Comparative Genomics of a Novel Myxobacterium Myxococcus hansupus.</title>
        <authorList>
            <person name="Sharma G."/>
            <person name="Narwani T."/>
            <person name="Subramanian S."/>
        </authorList>
    </citation>
    <scope>NUCLEOTIDE SEQUENCE [LARGE SCALE GENOMIC DNA]</scope>
    <source>
        <strain evidence="10">mixupus</strain>
    </source>
</reference>
<dbReference type="GO" id="GO:1990281">
    <property type="term" value="C:efflux pump complex"/>
    <property type="evidence" value="ECO:0007669"/>
    <property type="project" value="TreeGrafter"/>
</dbReference>
<dbReference type="Gene3D" id="1.20.1600.10">
    <property type="entry name" value="Outer membrane efflux proteins (OEP)"/>
    <property type="match status" value="1"/>
</dbReference>
<proteinExistence type="inferred from homology"/>
<dbReference type="EMBL" id="CP012109">
    <property type="protein sequence ID" value="AKQ64947.1"/>
    <property type="molecule type" value="Genomic_DNA"/>
</dbReference>
<dbReference type="GO" id="GO:0015288">
    <property type="term" value="F:porin activity"/>
    <property type="evidence" value="ECO:0007669"/>
    <property type="project" value="TreeGrafter"/>
</dbReference>
<dbReference type="Proteomes" id="UP000009026">
    <property type="component" value="Chromosome"/>
</dbReference>
<feature type="chain" id="PRO_5005212530" evidence="8">
    <location>
        <begin position="19"/>
        <end position="462"/>
    </location>
</feature>
<dbReference type="GO" id="GO:0009279">
    <property type="term" value="C:cell outer membrane"/>
    <property type="evidence" value="ECO:0007669"/>
    <property type="project" value="UniProtKB-SubCell"/>
</dbReference>
<dbReference type="PATRIC" id="fig|1297742.4.peg.1882"/>
<accession>A0A0H4XAM9</accession>
<sequence length="462" mass="48946">MASPSVILMALVAASTLAEPSSSIPAPVPFQPKVEDAMLTPVAPAARQVTSWDEALVLLKQRSTDLRSAEAGVERATGRSRQALSALLPNARLSSSVGMDLLNPDLPVGAGGMPLFGIGGGENGGPSSPLVTANANLSQSLVDVSAWRGRASAVAAEKSAVATLSETRRLLTRGLAQVLVSTVAAERAAEINRVGLRQALERFALAQRTYELGAGNQLDVVRVEQDVAVARGALVAGDEQLRRSREALGLAVGFDAAVGVTRDFNLQGLVEETRQACVPLKDVSERPDLVASRAQVESARDSRQQATAGYLPTLGLSSTAIGLTTDPGFGRVAIWSVSAVLSVPIWEGGLRGGLIREREGVERQAEQTLENIRRNVSIQVAQARRGVEVAEALVATAVASRELADRTDRLTRRSFEVGRGSSLELVQSGAALRQAELNLVLREFELVQARLDAFLTEARCDW</sequence>
<keyword evidence="7" id="KW-0998">Cell outer membrane</keyword>
<comment type="similarity">
    <text evidence="2">Belongs to the outer membrane factor (OMF) (TC 1.B.17) family.</text>
</comment>
<protein>
    <submittedName>
        <fullName evidence="9">Heavy metal RND efflux outer membrane protein, CzcC family</fullName>
    </submittedName>
</protein>
<dbReference type="eggNOG" id="COG1538">
    <property type="taxonomic scope" value="Bacteria"/>
</dbReference>
<evidence type="ECO:0000256" key="6">
    <source>
        <dbReference type="ARBA" id="ARBA00023136"/>
    </source>
</evidence>